<name>A0A396SSX3_9LACO</name>
<accession>A0A396SSX3</accession>
<proteinExistence type="inferred from homology"/>
<dbReference type="Proteomes" id="UP000265862">
    <property type="component" value="Unassembled WGS sequence"/>
</dbReference>
<dbReference type="InterPro" id="IPR007712">
    <property type="entry name" value="RelE/ParE_toxin"/>
</dbReference>
<keyword evidence="2" id="KW-1277">Toxin-antitoxin system</keyword>
<dbReference type="Pfam" id="PF05016">
    <property type="entry name" value="ParE_toxin"/>
    <property type="match status" value="1"/>
</dbReference>
<evidence type="ECO:0000313" key="3">
    <source>
        <dbReference type="EMBL" id="RHW55088.1"/>
    </source>
</evidence>
<protein>
    <submittedName>
        <fullName evidence="3">Type II toxin-antitoxin system mRNA interferase toxin, RelE/StbE family</fullName>
    </submittedName>
</protein>
<gene>
    <name evidence="3" type="ORF">DS835_01560</name>
</gene>
<dbReference type="PANTHER" id="PTHR35601">
    <property type="entry name" value="TOXIN RELE"/>
    <property type="match status" value="1"/>
</dbReference>
<reference evidence="3 4" key="1">
    <citation type="submission" date="2018-07" db="EMBL/GenBank/DDBJ databases">
        <title>Genome sequences of six Lactobacillus spp. isolated from bumble bee guts.</title>
        <authorList>
            <person name="Motta E.V.S."/>
            <person name="Moran N.A."/>
        </authorList>
    </citation>
    <scope>NUCLEOTIDE SEQUENCE [LARGE SCALE GENOMIC DNA]</scope>
    <source>
        <strain evidence="3 4">OCC3</strain>
    </source>
</reference>
<dbReference type="Gene3D" id="3.30.2310.20">
    <property type="entry name" value="RelE-like"/>
    <property type="match status" value="1"/>
</dbReference>
<dbReference type="PANTHER" id="PTHR35601:SF1">
    <property type="entry name" value="TOXIN RELE"/>
    <property type="match status" value="1"/>
</dbReference>
<comment type="caution">
    <text evidence="3">The sequence shown here is derived from an EMBL/GenBank/DDBJ whole genome shotgun (WGS) entry which is preliminary data.</text>
</comment>
<dbReference type="RefSeq" id="WP_118897619.1">
    <property type="nucleotide sequence ID" value="NZ_QOCV01000003.1"/>
</dbReference>
<evidence type="ECO:0000256" key="1">
    <source>
        <dbReference type="ARBA" id="ARBA00006226"/>
    </source>
</evidence>
<dbReference type="InterPro" id="IPR035093">
    <property type="entry name" value="RelE/ParE_toxin_dom_sf"/>
</dbReference>
<organism evidence="3 4">
    <name type="scientific">Lactobacillus bombicola</name>
    <dbReference type="NCBI Taxonomy" id="1505723"/>
    <lineage>
        <taxon>Bacteria</taxon>
        <taxon>Bacillati</taxon>
        <taxon>Bacillota</taxon>
        <taxon>Bacilli</taxon>
        <taxon>Lactobacillales</taxon>
        <taxon>Lactobacillaceae</taxon>
        <taxon>Lactobacillus</taxon>
    </lineage>
</organism>
<evidence type="ECO:0000256" key="2">
    <source>
        <dbReference type="ARBA" id="ARBA00022649"/>
    </source>
</evidence>
<dbReference type="AlphaFoldDB" id="A0A396SSX3"/>
<sequence length="90" mass="10877">MNKFKWEFDKSGLKRFLKLDQQVQKRIVTWLDSHINNSSNPRLWGKALEGNLQTLWRYRVGKYRIIADIHDDKFVVLVINVDKRNDVYKK</sequence>
<dbReference type="SUPFAM" id="SSF143011">
    <property type="entry name" value="RelE-like"/>
    <property type="match status" value="1"/>
</dbReference>
<dbReference type="EMBL" id="QOCV01000003">
    <property type="protein sequence ID" value="RHW55088.1"/>
    <property type="molecule type" value="Genomic_DNA"/>
</dbReference>
<evidence type="ECO:0000313" key="4">
    <source>
        <dbReference type="Proteomes" id="UP000265862"/>
    </source>
</evidence>
<comment type="similarity">
    <text evidence="1">Belongs to the RelE toxin family.</text>
</comment>